<evidence type="ECO:0008006" key="3">
    <source>
        <dbReference type="Google" id="ProtNLM"/>
    </source>
</evidence>
<reference evidence="1 2" key="1">
    <citation type="submission" date="2018-04" db="EMBL/GenBank/DDBJ databases">
        <title>Massilia violaceinigra sp. nov., a novel purple-pigmented bacterium isolated from Tianshan glacier, Xinjiang, China.</title>
        <authorList>
            <person name="Wang H."/>
        </authorList>
    </citation>
    <scope>NUCLEOTIDE SEQUENCE [LARGE SCALE GENOMIC DNA]</scope>
    <source>
        <strain evidence="1 2">B448-2</strain>
    </source>
</reference>
<dbReference type="EMBL" id="PXWF02000071">
    <property type="protein sequence ID" value="PWF54768.1"/>
    <property type="molecule type" value="Genomic_DNA"/>
</dbReference>
<sequence length="73" mass="8098">MNPKSVVDHLDPEGAPVDLTTFGTVRETCPKCQNHHLNLILRQTNVRFAHLFCTECASCFDARYPDGAPALTI</sequence>
<dbReference type="AlphaFoldDB" id="A0A2U2I4K4"/>
<organism evidence="1 2">
    <name type="scientific">Massilia glaciei</name>
    <dbReference type="NCBI Taxonomy" id="1524097"/>
    <lineage>
        <taxon>Bacteria</taxon>
        <taxon>Pseudomonadati</taxon>
        <taxon>Pseudomonadota</taxon>
        <taxon>Betaproteobacteria</taxon>
        <taxon>Burkholderiales</taxon>
        <taxon>Oxalobacteraceae</taxon>
        <taxon>Telluria group</taxon>
        <taxon>Massilia</taxon>
    </lineage>
</organism>
<keyword evidence="2" id="KW-1185">Reference proteome</keyword>
<gene>
    <name evidence="1" type="ORF">C7C56_005350</name>
</gene>
<dbReference type="Proteomes" id="UP000241421">
    <property type="component" value="Unassembled WGS sequence"/>
</dbReference>
<name>A0A2U2I4K4_9BURK</name>
<proteinExistence type="predicted"/>
<evidence type="ECO:0000313" key="1">
    <source>
        <dbReference type="EMBL" id="PWF54768.1"/>
    </source>
</evidence>
<evidence type="ECO:0000313" key="2">
    <source>
        <dbReference type="Proteomes" id="UP000241421"/>
    </source>
</evidence>
<comment type="caution">
    <text evidence="1">The sequence shown here is derived from an EMBL/GenBank/DDBJ whole genome shotgun (WGS) entry which is preliminary data.</text>
</comment>
<protein>
    <recommendedName>
        <fullName evidence="3">Transcription factor zinc-finger domain-containing protein</fullName>
    </recommendedName>
</protein>
<accession>A0A2U2I4K4</accession>